<feature type="compositionally biased region" description="Basic and acidic residues" evidence="1">
    <location>
        <begin position="78"/>
        <end position="103"/>
    </location>
</feature>
<name>A0ABV0W588_9TELE</name>
<feature type="region of interest" description="Disordered" evidence="1">
    <location>
        <begin position="71"/>
        <end position="120"/>
    </location>
</feature>
<gene>
    <name evidence="2" type="ORF">XENORESO_014345</name>
</gene>
<reference evidence="2 3" key="1">
    <citation type="submission" date="2021-06" db="EMBL/GenBank/DDBJ databases">
        <authorList>
            <person name="Palmer J.M."/>
        </authorList>
    </citation>
    <scope>NUCLEOTIDE SEQUENCE [LARGE SCALE GENOMIC DNA]</scope>
    <source>
        <strain evidence="2 3">XR_2019</strain>
        <tissue evidence="2">Muscle</tissue>
    </source>
</reference>
<sequence>MVCLTGTEYPVWLQVAMPTAGDIQGRGAISVPPTETADSSWLEDFMGCCDTDFEAAGTMAALAIMEPPATTCGPLREPSLEKAKSARGAEKRTEEPNARDELARPGPVRLTPFREYHRGQ</sequence>
<proteinExistence type="predicted"/>
<evidence type="ECO:0000256" key="1">
    <source>
        <dbReference type="SAM" id="MobiDB-lite"/>
    </source>
</evidence>
<organism evidence="2 3">
    <name type="scientific">Xenotaenia resolanae</name>
    <dbReference type="NCBI Taxonomy" id="208358"/>
    <lineage>
        <taxon>Eukaryota</taxon>
        <taxon>Metazoa</taxon>
        <taxon>Chordata</taxon>
        <taxon>Craniata</taxon>
        <taxon>Vertebrata</taxon>
        <taxon>Euteleostomi</taxon>
        <taxon>Actinopterygii</taxon>
        <taxon>Neopterygii</taxon>
        <taxon>Teleostei</taxon>
        <taxon>Neoteleostei</taxon>
        <taxon>Acanthomorphata</taxon>
        <taxon>Ovalentaria</taxon>
        <taxon>Atherinomorphae</taxon>
        <taxon>Cyprinodontiformes</taxon>
        <taxon>Goodeidae</taxon>
        <taxon>Xenotaenia</taxon>
    </lineage>
</organism>
<comment type="caution">
    <text evidence="2">The sequence shown here is derived from an EMBL/GenBank/DDBJ whole genome shotgun (WGS) entry which is preliminary data.</text>
</comment>
<dbReference type="EMBL" id="JAHRIM010030483">
    <property type="protein sequence ID" value="MEQ2264615.1"/>
    <property type="molecule type" value="Genomic_DNA"/>
</dbReference>
<protein>
    <submittedName>
        <fullName evidence="2">Uncharacterized protein</fullName>
    </submittedName>
</protein>
<accession>A0ABV0W588</accession>
<evidence type="ECO:0000313" key="3">
    <source>
        <dbReference type="Proteomes" id="UP001444071"/>
    </source>
</evidence>
<keyword evidence="3" id="KW-1185">Reference proteome</keyword>
<dbReference type="Proteomes" id="UP001444071">
    <property type="component" value="Unassembled WGS sequence"/>
</dbReference>
<evidence type="ECO:0000313" key="2">
    <source>
        <dbReference type="EMBL" id="MEQ2264615.1"/>
    </source>
</evidence>